<dbReference type="PROSITE" id="PS51257">
    <property type="entry name" value="PROKAR_LIPOPROTEIN"/>
    <property type="match status" value="1"/>
</dbReference>
<dbReference type="OrthoDB" id="1436925at2"/>
<keyword evidence="2" id="KW-1185">Reference proteome</keyword>
<reference evidence="1 2" key="1">
    <citation type="submission" date="2019-07" db="EMBL/GenBank/DDBJ databases">
        <title>Rufibacter sp. nov., isolated from lake sediment.</title>
        <authorList>
            <person name="Qu J.-H."/>
        </authorList>
    </citation>
    <scope>NUCLEOTIDE SEQUENCE [LARGE SCALE GENOMIC DNA]</scope>
    <source>
        <strain evidence="1 2">NBS58-1</strain>
    </source>
</reference>
<name>A0A5B6T9K2_9BACT</name>
<accession>A0A5B6T9K2</accession>
<protein>
    <recommendedName>
        <fullName evidence="3">Viral A-type inclusion protein</fullName>
    </recommendedName>
</protein>
<dbReference type="RefSeq" id="WP_149092809.1">
    <property type="nucleotide sequence ID" value="NZ_VKKY01000003.1"/>
</dbReference>
<proteinExistence type="predicted"/>
<evidence type="ECO:0008006" key="3">
    <source>
        <dbReference type="Google" id="ProtNLM"/>
    </source>
</evidence>
<organism evidence="1 2">
    <name type="scientific">Rufibacter hautae</name>
    <dbReference type="NCBI Taxonomy" id="2595005"/>
    <lineage>
        <taxon>Bacteria</taxon>
        <taxon>Pseudomonadati</taxon>
        <taxon>Bacteroidota</taxon>
        <taxon>Cytophagia</taxon>
        <taxon>Cytophagales</taxon>
        <taxon>Hymenobacteraceae</taxon>
        <taxon>Rufibacter</taxon>
    </lineage>
</organism>
<dbReference type="EMBL" id="VKKY01000003">
    <property type="protein sequence ID" value="KAA3436868.1"/>
    <property type="molecule type" value="Genomic_DNA"/>
</dbReference>
<sequence length="140" mass="15876">MKTSRLPLFFLALGLASCAPSPEKKVEVLQTEVLALHDSAMAKMGDLYTRRKELTYLKDSVVVQDTLARRSLTNGISGLVRADERMMQWMHQYKSPEGKAPEEAMVYLEQQKVKIEEVRRAIAQSLRSADSLNSLYRTSK</sequence>
<gene>
    <name evidence="1" type="ORF">FOA19_21060</name>
</gene>
<comment type="caution">
    <text evidence="1">The sequence shown here is derived from an EMBL/GenBank/DDBJ whole genome shotgun (WGS) entry which is preliminary data.</text>
</comment>
<dbReference type="AlphaFoldDB" id="A0A5B6T9K2"/>
<evidence type="ECO:0000313" key="2">
    <source>
        <dbReference type="Proteomes" id="UP000324133"/>
    </source>
</evidence>
<evidence type="ECO:0000313" key="1">
    <source>
        <dbReference type="EMBL" id="KAA3436868.1"/>
    </source>
</evidence>
<dbReference type="Proteomes" id="UP000324133">
    <property type="component" value="Unassembled WGS sequence"/>
</dbReference>